<protein>
    <submittedName>
        <fullName evidence="1">Uncharacterized protein</fullName>
    </submittedName>
</protein>
<dbReference type="EMBL" id="AMCI01004496">
    <property type="protein sequence ID" value="EJW97972.1"/>
    <property type="molecule type" value="Genomic_DNA"/>
</dbReference>
<organism evidence="1">
    <name type="scientific">gut metagenome</name>
    <dbReference type="NCBI Taxonomy" id="749906"/>
    <lineage>
        <taxon>unclassified sequences</taxon>
        <taxon>metagenomes</taxon>
        <taxon>organismal metagenomes</taxon>
    </lineage>
</organism>
<gene>
    <name evidence="1" type="ORF">EVA_13921</name>
</gene>
<proteinExistence type="predicted"/>
<accession>J9G856</accession>
<name>J9G856_9ZZZZ</name>
<comment type="caution">
    <text evidence="1">The sequence shown here is derived from an EMBL/GenBank/DDBJ whole genome shotgun (WGS) entry which is preliminary data.</text>
</comment>
<dbReference type="AlphaFoldDB" id="J9G856"/>
<sequence>MSNQIDSAKRDQQCTQCSSRKPDCCQVHRDCFNHNENDQQNEPHDIAHGSFFLSLFKTSNLFVLYRICFFSRFVKSKTRKL</sequence>
<reference evidence="1" key="1">
    <citation type="journal article" date="2012" name="PLoS ONE">
        <title>Gene sets for utilization of primary and secondary nutrition supplies in the distal gut of endangered iberian lynx.</title>
        <authorList>
            <person name="Alcaide M."/>
            <person name="Messina E."/>
            <person name="Richter M."/>
            <person name="Bargiela R."/>
            <person name="Peplies J."/>
            <person name="Huws S.A."/>
            <person name="Newbold C.J."/>
            <person name="Golyshin P.N."/>
            <person name="Simon M.A."/>
            <person name="Lopez G."/>
            <person name="Yakimov M.M."/>
            <person name="Ferrer M."/>
        </authorList>
    </citation>
    <scope>NUCLEOTIDE SEQUENCE</scope>
</reference>
<evidence type="ECO:0000313" key="1">
    <source>
        <dbReference type="EMBL" id="EJW97972.1"/>
    </source>
</evidence>